<organism evidence="2 3">
    <name type="scientific">Ferrovibrio terrae</name>
    <dbReference type="NCBI Taxonomy" id="2594003"/>
    <lineage>
        <taxon>Bacteria</taxon>
        <taxon>Pseudomonadati</taxon>
        <taxon>Pseudomonadota</taxon>
        <taxon>Alphaproteobacteria</taxon>
        <taxon>Rhodospirillales</taxon>
        <taxon>Rhodospirillaceae</taxon>
        <taxon>Ferrovibrio</taxon>
    </lineage>
</organism>
<sequence length="403" mass="43522">MTRLTSLIRLLAIGTLLVLAMPAVATASDDALHSVESWFSIDEKSLDHWLPSRPDAADDQRILLRRKVGAAGPVQRVMVIYPRKSTAYDVAMSTMLHDFSNRPLNTEILAVNFAVNPQRGASLIAQARRDGYALIYAMGSETVEWLYQDHRDIGIPVVTICAKDPVQLGQMPDYEHGSGNNFAFTSLNVLLDVQIGYLRELKPKLRNVAILVDDKNTSAVTTQARPIAEALQRQGIQVSEVAVTEPAQAKDQLAALVPAAVEQMRRTDPGLDQSVFWVTGATSVFAEIATINAHSGAVPVLAVVPEVVQAGRDSAVLSIGVSFESNAQLAALYGADILAGKSRPATMKVGVVSPPDIAINFLRAREIGLKIPFSFFEAATFIFDASGRPVRIRGQTVSERPGG</sequence>
<dbReference type="Pfam" id="PF04392">
    <property type="entry name" value="ABC_sub_bind"/>
    <property type="match status" value="1"/>
</dbReference>
<evidence type="ECO:0000313" key="2">
    <source>
        <dbReference type="EMBL" id="QDO97128.1"/>
    </source>
</evidence>
<dbReference type="EMBL" id="CP041636">
    <property type="protein sequence ID" value="QDO97128.1"/>
    <property type="molecule type" value="Genomic_DNA"/>
</dbReference>
<evidence type="ECO:0008006" key="4">
    <source>
        <dbReference type="Google" id="ProtNLM"/>
    </source>
</evidence>
<feature type="chain" id="PRO_5021742011" description="ABC transporter substrate-binding protein" evidence="1">
    <location>
        <begin position="28"/>
        <end position="403"/>
    </location>
</feature>
<keyword evidence="1" id="KW-0732">Signal</keyword>
<evidence type="ECO:0000313" key="3">
    <source>
        <dbReference type="Proteomes" id="UP000317496"/>
    </source>
</evidence>
<gene>
    <name evidence="2" type="ORF">FNB15_07500</name>
</gene>
<keyword evidence="3" id="KW-1185">Reference proteome</keyword>
<evidence type="ECO:0000256" key="1">
    <source>
        <dbReference type="SAM" id="SignalP"/>
    </source>
</evidence>
<dbReference type="KEGG" id="fer:FNB15_07500"/>
<dbReference type="InterPro" id="IPR028082">
    <property type="entry name" value="Peripla_BP_I"/>
</dbReference>
<reference evidence="2 3" key="1">
    <citation type="submission" date="2019-07" db="EMBL/GenBank/DDBJ databases">
        <title>Genome sequencing for Ferrovibrio sp. K5.</title>
        <authorList>
            <person name="Park S.-J."/>
        </authorList>
    </citation>
    <scope>NUCLEOTIDE SEQUENCE [LARGE SCALE GENOMIC DNA]</scope>
    <source>
        <strain evidence="2 3">K5</strain>
    </source>
</reference>
<protein>
    <recommendedName>
        <fullName evidence="4">ABC transporter substrate-binding protein</fullName>
    </recommendedName>
</protein>
<dbReference type="AlphaFoldDB" id="A0A516H027"/>
<dbReference type="OrthoDB" id="6211339at2"/>
<dbReference type="InterPro" id="IPR007487">
    <property type="entry name" value="ABC_transpt-TYRBP-like"/>
</dbReference>
<proteinExistence type="predicted"/>
<dbReference type="SUPFAM" id="SSF53822">
    <property type="entry name" value="Periplasmic binding protein-like I"/>
    <property type="match status" value="1"/>
</dbReference>
<feature type="signal peptide" evidence="1">
    <location>
        <begin position="1"/>
        <end position="27"/>
    </location>
</feature>
<dbReference type="RefSeq" id="WP_144068109.1">
    <property type="nucleotide sequence ID" value="NZ_CP041636.1"/>
</dbReference>
<name>A0A516H027_9PROT</name>
<dbReference type="PANTHER" id="PTHR35271:SF1">
    <property type="entry name" value="ABC TRANSPORTER, SUBSTRATE-BINDING LIPOPROTEIN"/>
    <property type="match status" value="1"/>
</dbReference>
<accession>A0A516H027</accession>
<dbReference type="Proteomes" id="UP000317496">
    <property type="component" value="Chromosome"/>
</dbReference>
<dbReference type="PANTHER" id="PTHR35271">
    <property type="entry name" value="ABC TRANSPORTER, SUBSTRATE-BINDING LIPOPROTEIN-RELATED"/>
    <property type="match status" value="1"/>
</dbReference>
<dbReference type="Gene3D" id="3.40.50.2300">
    <property type="match status" value="2"/>
</dbReference>